<dbReference type="InterPro" id="IPR044144">
    <property type="entry name" value="SAF_UxaA/GarD"/>
</dbReference>
<dbReference type="InterPro" id="IPR048332">
    <property type="entry name" value="GD_AH_C"/>
</dbReference>
<comment type="similarity">
    <text evidence="1">Belongs to the UxaA family.</text>
</comment>
<dbReference type="PANTHER" id="PTHR30536:SF1">
    <property type="entry name" value="GALACTARATE DEHYDRATASE (L-THREO-FORMING)"/>
    <property type="match status" value="1"/>
</dbReference>
<dbReference type="SMART" id="SM00858">
    <property type="entry name" value="SAF"/>
    <property type="match status" value="1"/>
</dbReference>
<dbReference type="InterPro" id="IPR052172">
    <property type="entry name" value="UxaA_altronate/galactarate_dh"/>
</dbReference>
<dbReference type="PANTHER" id="PTHR30536">
    <property type="entry name" value="ALTRONATE/GALACTARATE DEHYDRATASE"/>
    <property type="match status" value="1"/>
</dbReference>
<dbReference type="Pfam" id="PF04295">
    <property type="entry name" value="GD_AH_second"/>
    <property type="match status" value="1"/>
</dbReference>
<keyword evidence="2 5" id="KW-0456">Lyase</keyword>
<dbReference type="Pfam" id="PF08666">
    <property type="entry name" value="SAF"/>
    <property type="match status" value="1"/>
</dbReference>
<evidence type="ECO:0000313" key="6">
    <source>
        <dbReference type="Proteomes" id="UP000501168"/>
    </source>
</evidence>
<evidence type="ECO:0000256" key="3">
    <source>
        <dbReference type="NCBIfam" id="TIGR03248"/>
    </source>
</evidence>
<evidence type="ECO:0000313" key="5">
    <source>
        <dbReference type="EMBL" id="QIQ20601.1"/>
    </source>
</evidence>
<name>A0A6G9I8Q6_9GAMM</name>
<dbReference type="GO" id="GO:0046392">
    <property type="term" value="P:galactarate catabolic process"/>
    <property type="evidence" value="ECO:0007669"/>
    <property type="project" value="UniProtKB-UniRule"/>
</dbReference>
<dbReference type="AlphaFoldDB" id="A0A6G9I8Q6"/>
<dbReference type="EC" id="4.2.1.42" evidence="3"/>
<reference evidence="5 6" key="1">
    <citation type="submission" date="2020-03" db="EMBL/GenBank/DDBJ databases">
        <title>Complete genome sequence of Orbus sp. IPMB12 (BCRC 80908).</title>
        <authorList>
            <person name="Lo W.-S."/>
            <person name="Chang T.-H."/>
            <person name="Kuo C.-H."/>
        </authorList>
    </citation>
    <scope>NUCLEOTIDE SEQUENCE [LARGE SCALE GENOMIC DNA]</scope>
    <source>
        <strain evidence="5 6">IPMB12</strain>
    </source>
</reference>
<dbReference type="EMBL" id="CP050253">
    <property type="protein sequence ID" value="QIQ20601.1"/>
    <property type="molecule type" value="Genomic_DNA"/>
</dbReference>
<organism evidence="5 6">
    <name type="scientific">Zophobihabitans entericus</name>
    <dbReference type="NCBI Taxonomy" id="1635327"/>
    <lineage>
        <taxon>Bacteria</taxon>
        <taxon>Pseudomonadati</taxon>
        <taxon>Pseudomonadota</taxon>
        <taxon>Gammaproteobacteria</taxon>
        <taxon>Orbales</taxon>
        <taxon>Orbaceae</taxon>
        <taxon>Zophobihabitans</taxon>
    </lineage>
</organism>
<accession>A0A6G9I8Q6</accession>
<dbReference type="KEGG" id="orb:IPMB12_02210"/>
<dbReference type="InParanoid" id="A0A6G9I8Q6"/>
<dbReference type="InterPro" id="IPR007392">
    <property type="entry name" value="GD_AH_second"/>
</dbReference>
<dbReference type="GO" id="GO:0008867">
    <property type="term" value="F:galactarate dehydratase activity"/>
    <property type="evidence" value="ECO:0007669"/>
    <property type="project" value="UniProtKB-UniRule"/>
</dbReference>
<gene>
    <name evidence="5" type="primary">garD</name>
    <name evidence="5" type="ORF">IPMB12_02210</name>
</gene>
<dbReference type="RefSeq" id="WP_166914525.1">
    <property type="nucleotide sequence ID" value="NZ_CP050253.1"/>
</dbReference>
<protein>
    <recommendedName>
        <fullName evidence="3">Galactarate dehydratase</fullName>
        <ecNumber evidence="3">4.2.1.42</ecNumber>
    </recommendedName>
</protein>
<dbReference type="Proteomes" id="UP000501168">
    <property type="component" value="Chromosome"/>
</dbReference>
<dbReference type="InterPro" id="IPR017654">
    <property type="entry name" value="GarD-like"/>
</dbReference>
<dbReference type="Gene3D" id="2.30.130.110">
    <property type="match status" value="1"/>
</dbReference>
<dbReference type="InterPro" id="IPR013974">
    <property type="entry name" value="SAF"/>
</dbReference>
<evidence type="ECO:0000256" key="1">
    <source>
        <dbReference type="ARBA" id="ARBA00010986"/>
    </source>
</evidence>
<evidence type="ECO:0000256" key="2">
    <source>
        <dbReference type="ARBA" id="ARBA00023239"/>
    </source>
</evidence>
<sequence>MTKQNEEKPLYIKVHNSDNVAIVVNEGGLSAGTVFSDGLTLIEHVPQGHKVALVDIPNGKEFVRYGEIVGYAIGDVKQGSWVHEGVTSMPKAPELHELPIATKVPAPLPPLEGYTFEGYRNEDGSVGTRNLLGITMSVNCVSGVVEYVTKIIERDLLPKYPNVDGVVPLTHLYGCGVAIDAPAAVVPIRSIHNLAKNPNFGGEVMVVGLGCEKLQPERLLKGTPDTIPIKLLEEDDVVILQDENHRGFKSMVDHILRVAERHLERLNKRKRETVPVSELVVGMQCGGSDAFSGVTSNPSVGFASDLLVRCGATVMFSEVTEVRDGIHLLTPRAANQEVGQALIREMKWYDDYLGSGKVDRSANTTPGNKKGGLNNIVEKAMGSIAKSGTSAIVEVLSPGQRPTKRGLIFAATPASDFVCGTQQVASGITVQVFTSGRGTPYGLAMVPVIKMASRNTIADRWFDLMDISAGDIALGKKTIDDVGWELFHMILDVASGKKIPWSDHWGLHNPLSVFNPAPIT</sequence>
<dbReference type="CDD" id="cd11613">
    <property type="entry name" value="SAF_AH_GD"/>
    <property type="match status" value="1"/>
</dbReference>
<keyword evidence="6" id="KW-1185">Reference proteome</keyword>
<dbReference type="Pfam" id="PF20629">
    <property type="entry name" value="GD_AH_C"/>
    <property type="match status" value="1"/>
</dbReference>
<dbReference type="GO" id="GO:0019698">
    <property type="term" value="P:D-galacturonate catabolic process"/>
    <property type="evidence" value="ECO:0007669"/>
    <property type="project" value="TreeGrafter"/>
</dbReference>
<dbReference type="NCBIfam" id="TIGR03248">
    <property type="entry name" value="galactar-dH20"/>
    <property type="match status" value="1"/>
</dbReference>
<feature type="domain" description="SAF" evidence="4">
    <location>
        <begin position="18"/>
        <end position="88"/>
    </location>
</feature>
<evidence type="ECO:0000259" key="4">
    <source>
        <dbReference type="SMART" id="SM00858"/>
    </source>
</evidence>
<proteinExistence type="inferred from homology"/>
<dbReference type="FunCoup" id="A0A6G9I8Q6">
    <property type="interactions" value="90"/>
</dbReference>